<dbReference type="SUPFAM" id="SSF51261">
    <property type="entry name" value="Duplicated hybrid motif"/>
    <property type="match status" value="1"/>
</dbReference>
<dbReference type="SMART" id="SM00257">
    <property type="entry name" value="LysM"/>
    <property type="match status" value="1"/>
</dbReference>
<dbReference type="AlphaFoldDB" id="A0A6M8SYV4"/>
<accession>A0A6M8SYV4</accession>
<dbReference type="GO" id="GO:0004222">
    <property type="term" value="F:metalloendopeptidase activity"/>
    <property type="evidence" value="ECO:0007669"/>
    <property type="project" value="TreeGrafter"/>
</dbReference>
<evidence type="ECO:0000256" key="2">
    <source>
        <dbReference type="SAM" id="MobiDB-lite"/>
    </source>
</evidence>
<evidence type="ECO:0000256" key="3">
    <source>
        <dbReference type="SAM" id="SignalP"/>
    </source>
</evidence>
<keyword evidence="3" id="KW-0732">Signal</keyword>
<gene>
    <name evidence="5" type="ORF">HQN60_09880</name>
</gene>
<dbReference type="InterPro" id="IPR016047">
    <property type="entry name" value="M23ase_b-sheet_dom"/>
</dbReference>
<dbReference type="Pfam" id="PF01551">
    <property type="entry name" value="Peptidase_M23"/>
    <property type="match status" value="1"/>
</dbReference>
<keyword evidence="6" id="KW-1185">Reference proteome</keyword>
<dbReference type="PANTHER" id="PTHR21666:SF263">
    <property type="entry name" value="MUREIN HYDROLASE ACTIVATOR NLPD"/>
    <property type="match status" value="1"/>
</dbReference>
<dbReference type="Proteomes" id="UP000504844">
    <property type="component" value="Chromosome"/>
</dbReference>
<dbReference type="EMBL" id="CP054143">
    <property type="protein sequence ID" value="QKJ66977.1"/>
    <property type="molecule type" value="Genomic_DNA"/>
</dbReference>
<feature type="region of interest" description="Disordered" evidence="2">
    <location>
        <begin position="76"/>
        <end position="97"/>
    </location>
</feature>
<evidence type="ECO:0000256" key="1">
    <source>
        <dbReference type="ARBA" id="ARBA00038420"/>
    </source>
</evidence>
<dbReference type="KEGG" id="dee:HQN60_09880"/>
<dbReference type="InterPro" id="IPR050570">
    <property type="entry name" value="Cell_wall_metabolism_enzyme"/>
</dbReference>
<protein>
    <submittedName>
        <fullName evidence="5">Peptidoglycan DD-metalloendopeptidase family protein</fullName>
    </submittedName>
</protein>
<dbReference type="InterPro" id="IPR036779">
    <property type="entry name" value="LysM_dom_sf"/>
</dbReference>
<sequence length="225" mass="23846">MRIWIVIFSLCLAACGSNPASVSGPTPAGFYRVKSGDTLYRIAKNNDQSVAELQRWNRLSKSDDIQVGQLLRLTPPAGSTATAKPSPTQSARPSLPVVNPPSSVGIEMVWPAQGPLLYSYAPPRVKGIGIGGNLAAPIVAVADGKVLYSGDGIRGYGLLLIIQHAQGYLTAYAHNQKLLVKEGAQVKQGQAIAAMGKTGTDSVKLHFEVRYKGKTINPLSALPSR</sequence>
<dbReference type="CDD" id="cd12797">
    <property type="entry name" value="M23_peptidase"/>
    <property type="match status" value="1"/>
</dbReference>
<dbReference type="PROSITE" id="PS51782">
    <property type="entry name" value="LYSM"/>
    <property type="match status" value="1"/>
</dbReference>
<dbReference type="Gene3D" id="3.10.350.10">
    <property type="entry name" value="LysM domain"/>
    <property type="match status" value="1"/>
</dbReference>
<evidence type="ECO:0000313" key="6">
    <source>
        <dbReference type="Proteomes" id="UP000504844"/>
    </source>
</evidence>
<feature type="compositionally biased region" description="Polar residues" evidence="2">
    <location>
        <begin position="77"/>
        <end position="92"/>
    </location>
</feature>
<dbReference type="InterPro" id="IPR018392">
    <property type="entry name" value="LysM"/>
</dbReference>
<name>A0A6M8SYV4_9NEIS</name>
<comment type="similarity">
    <text evidence="1">Belongs to the E.coli NlpD/Haemophilus LppB family.</text>
</comment>
<dbReference type="Pfam" id="PF01476">
    <property type="entry name" value="LysM"/>
    <property type="match status" value="1"/>
</dbReference>
<feature type="domain" description="LysM" evidence="4">
    <location>
        <begin position="29"/>
        <end position="73"/>
    </location>
</feature>
<reference evidence="5 6" key="1">
    <citation type="submission" date="2020-05" db="EMBL/GenBank/DDBJ databases">
        <title>Complete genome sequence of Deefgea sp. D17.</title>
        <authorList>
            <person name="Bae J.-W."/>
            <person name="Han J.E."/>
        </authorList>
    </citation>
    <scope>NUCLEOTIDE SEQUENCE [LARGE SCALE GENOMIC DNA]</scope>
    <source>
        <strain evidence="5 6">D17</strain>
    </source>
</reference>
<proteinExistence type="inferred from homology"/>
<evidence type="ECO:0000259" key="4">
    <source>
        <dbReference type="PROSITE" id="PS51782"/>
    </source>
</evidence>
<dbReference type="RefSeq" id="WP_173533480.1">
    <property type="nucleotide sequence ID" value="NZ_CP054143.1"/>
</dbReference>
<evidence type="ECO:0000313" key="5">
    <source>
        <dbReference type="EMBL" id="QKJ66977.1"/>
    </source>
</evidence>
<dbReference type="Gene3D" id="2.70.70.10">
    <property type="entry name" value="Glucose Permease (Domain IIA)"/>
    <property type="match status" value="1"/>
</dbReference>
<dbReference type="CDD" id="cd00118">
    <property type="entry name" value="LysM"/>
    <property type="match status" value="1"/>
</dbReference>
<feature type="chain" id="PRO_5026716324" evidence="3">
    <location>
        <begin position="21"/>
        <end position="225"/>
    </location>
</feature>
<organism evidence="5 6">
    <name type="scientific">Deefgea piscis</name>
    <dbReference type="NCBI Taxonomy" id="2739061"/>
    <lineage>
        <taxon>Bacteria</taxon>
        <taxon>Pseudomonadati</taxon>
        <taxon>Pseudomonadota</taxon>
        <taxon>Betaproteobacteria</taxon>
        <taxon>Neisseriales</taxon>
        <taxon>Chitinibacteraceae</taxon>
        <taxon>Deefgea</taxon>
    </lineage>
</organism>
<feature type="signal peptide" evidence="3">
    <location>
        <begin position="1"/>
        <end position="20"/>
    </location>
</feature>
<dbReference type="PANTHER" id="PTHR21666">
    <property type="entry name" value="PEPTIDASE-RELATED"/>
    <property type="match status" value="1"/>
</dbReference>
<dbReference type="InterPro" id="IPR011055">
    <property type="entry name" value="Dup_hybrid_motif"/>
</dbReference>